<comment type="similarity">
    <text evidence="6">Belongs to the peptidase M48 family.</text>
</comment>
<dbReference type="PANTHER" id="PTHR22726">
    <property type="entry name" value="METALLOENDOPEPTIDASE OMA1"/>
    <property type="match status" value="1"/>
</dbReference>
<evidence type="ECO:0000313" key="9">
    <source>
        <dbReference type="EMBL" id="WPU66329.1"/>
    </source>
</evidence>
<name>A0AAX4HSQ7_9BACT</name>
<sequence>MTNKLIMGLSLMILLVSCAKTSDRYREGNNEGQQVALTVDEEKKLTKEALPEMMKEYPAAENKEIQAYINRLGQKLVNANRLNNNPYTYTFTVVDVQAVNAFAMPAGSVFITAPIIAMADSEAEIAGVLGHEIGHVTARHTAERMYIAKKEQTKTWVFGGVGAALGGAAGYMLSKKLCAPKDTACLAKYTAYGAGGGAVGGLMVQKFVFMKNSQEDELESDRVGFRYATVAGYDKTKIGDFYSKLASMEKEAKKGQNAAMVWLSDAMASHPNSNERVKQAKEMEMKMTTSGGIGSTEEFQRMKKIAQDMVAANKAKTKK</sequence>
<evidence type="ECO:0000256" key="1">
    <source>
        <dbReference type="ARBA" id="ARBA00022670"/>
    </source>
</evidence>
<dbReference type="EMBL" id="CP139487">
    <property type="protein sequence ID" value="WPU66329.1"/>
    <property type="molecule type" value="Genomic_DNA"/>
</dbReference>
<dbReference type="GO" id="GO:0046872">
    <property type="term" value="F:metal ion binding"/>
    <property type="evidence" value="ECO:0007669"/>
    <property type="project" value="UniProtKB-KW"/>
</dbReference>
<reference evidence="9 10" key="1">
    <citation type="submission" date="2023-11" db="EMBL/GenBank/DDBJ databases">
        <title>Peredibacter starrii A3.12.</title>
        <authorList>
            <person name="Mitchell R.J."/>
        </authorList>
    </citation>
    <scope>NUCLEOTIDE SEQUENCE [LARGE SCALE GENOMIC DNA]</scope>
    <source>
        <strain evidence="9 10">A3.12</strain>
    </source>
</reference>
<evidence type="ECO:0000256" key="2">
    <source>
        <dbReference type="ARBA" id="ARBA00022723"/>
    </source>
</evidence>
<evidence type="ECO:0000259" key="8">
    <source>
        <dbReference type="Pfam" id="PF01435"/>
    </source>
</evidence>
<keyword evidence="4 6" id="KW-0862">Zinc</keyword>
<evidence type="ECO:0000313" key="10">
    <source>
        <dbReference type="Proteomes" id="UP001324634"/>
    </source>
</evidence>
<evidence type="ECO:0000256" key="5">
    <source>
        <dbReference type="ARBA" id="ARBA00023049"/>
    </source>
</evidence>
<feature type="signal peptide" evidence="7">
    <location>
        <begin position="1"/>
        <end position="19"/>
    </location>
</feature>
<dbReference type="Pfam" id="PF01435">
    <property type="entry name" value="Peptidase_M48"/>
    <property type="match status" value="1"/>
</dbReference>
<dbReference type="GO" id="GO:0004222">
    <property type="term" value="F:metalloendopeptidase activity"/>
    <property type="evidence" value="ECO:0007669"/>
    <property type="project" value="InterPro"/>
</dbReference>
<keyword evidence="7" id="KW-0732">Signal</keyword>
<evidence type="ECO:0000256" key="7">
    <source>
        <dbReference type="SAM" id="SignalP"/>
    </source>
</evidence>
<dbReference type="AlphaFoldDB" id="A0AAX4HSQ7"/>
<dbReference type="EC" id="3.4.24.-" evidence="9"/>
<feature type="chain" id="PRO_5043870080" evidence="7">
    <location>
        <begin position="20"/>
        <end position="319"/>
    </location>
</feature>
<organism evidence="9 10">
    <name type="scientific">Peredibacter starrii</name>
    <dbReference type="NCBI Taxonomy" id="28202"/>
    <lineage>
        <taxon>Bacteria</taxon>
        <taxon>Pseudomonadati</taxon>
        <taxon>Bdellovibrionota</taxon>
        <taxon>Bacteriovoracia</taxon>
        <taxon>Bacteriovoracales</taxon>
        <taxon>Bacteriovoracaceae</taxon>
        <taxon>Peredibacter</taxon>
    </lineage>
</organism>
<dbReference type="RefSeq" id="WP_321398435.1">
    <property type="nucleotide sequence ID" value="NZ_CP139487.1"/>
</dbReference>
<dbReference type="Proteomes" id="UP001324634">
    <property type="component" value="Chromosome"/>
</dbReference>
<keyword evidence="3 6" id="KW-0378">Hydrolase</keyword>
<evidence type="ECO:0000256" key="4">
    <source>
        <dbReference type="ARBA" id="ARBA00022833"/>
    </source>
</evidence>
<keyword evidence="2" id="KW-0479">Metal-binding</keyword>
<feature type="domain" description="Peptidase M48" evidence="8">
    <location>
        <begin position="66"/>
        <end position="283"/>
    </location>
</feature>
<dbReference type="GO" id="GO:0016020">
    <property type="term" value="C:membrane"/>
    <property type="evidence" value="ECO:0007669"/>
    <property type="project" value="TreeGrafter"/>
</dbReference>
<dbReference type="InterPro" id="IPR001915">
    <property type="entry name" value="Peptidase_M48"/>
</dbReference>
<keyword evidence="5 6" id="KW-0482">Metalloprotease</keyword>
<protein>
    <submittedName>
        <fullName evidence="9">M48 family metalloprotease</fullName>
        <ecNumber evidence="9">3.4.24.-</ecNumber>
    </submittedName>
</protein>
<evidence type="ECO:0000256" key="6">
    <source>
        <dbReference type="RuleBase" id="RU003983"/>
    </source>
</evidence>
<dbReference type="PANTHER" id="PTHR22726:SF1">
    <property type="entry name" value="METALLOENDOPEPTIDASE OMA1, MITOCHONDRIAL"/>
    <property type="match status" value="1"/>
</dbReference>
<dbReference type="KEGG" id="psti:SOO65_06175"/>
<proteinExistence type="inferred from homology"/>
<dbReference type="Gene3D" id="3.30.2010.10">
    <property type="entry name" value="Metalloproteases ('zincins'), catalytic domain"/>
    <property type="match status" value="1"/>
</dbReference>
<accession>A0AAX4HSQ7</accession>
<evidence type="ECO:0000256" key="3">
    <source>
        <dbReference type="ARBA" id="ARBA00022801"/>
    </source>
</evidence>
<dbReference type="PROSITE" id="PS51257">
    <property type="entry name" value="PROKAR_LIPOPROTEIN"/>
    <property type="match status" value="1"/>
</dbReference>
<keyword evidence="10" id="KW-1185">Reference proteome</keyword>
<comment type="cofactor">
    <cofactor evidence="6">
        <name>Zn(2+)</name>
        <dbReference type="ChEBI" id="CHEBI:29105"/>
    </cofactor>
    <text evidence="6">Binds 1 zinc ion per subunit.</text>
</comment>
<dbReference type="GO" id="GO:0051603">
    <property type="term" value="P:proteolysis involved in protein catabolic process"/>
    <property type="evidence" value="ECO:0007669"/>
    <property type="project" value="TreeGrafter"/>
</dbReference>
<keyword evidence="1 6" id="KW-0645">Protease</keyword>
<dbReference type="InterPro" id="IPR051156">
    <property type="entry name" value="Mito/Outer_Membr_Metalloprot"/>
</dbReference>
<gene>
    <name evidence="9" type="ORF">SOO65_06175</name>
</gene>